<gene>
    <name evidence="1" type="ORF">CH360_10985</name>
    <name evidence="2" type="ORF">CH373_16385</name>
</gene>
<dbReference type="AlphaFoldDB" id="A0A2M9ZJ01"/>
<sequence length="75" mass="8121">MSAFYGTESPERSVFSLGKEEKSGKKVASATVCCRMNAVFPVFGLSSLCALVFRKKLKKKSTPFGQGVEIAVEPE</sequence>
<evidence type="ECO:0000313" key="4">
    <source>
        <dbReference type="Proteomes" id="UP000231990"/>
    </source>
</evidence>
<accession>A0A2M9ZJ01</accession>
<evidence type="ECO:0000313" key="3">
    <source>
        <dbReference type="Proteomes" id="UP000231962"/>
    </source>
</evidence>
<name>A0A2M9ZJ01_9LEPT</name>
<dbReference type="Proteomes" id="UP000231962">
    <property type="component" value="Unassembled WGS sequence"/>
</dbReference>
<dbReference type="EMBL" id="NPDZ01000014">
    <property type="protein sequence ID" value="PJZ72036.1"/>
    <property type="molecule type" value="Genomic_DNA"/>
</dbReference>
<reference evidence="3 4" key="1">
    <citation type="submission" date="2017-07" db="EMBL/GenBank/DDBJ databases">
        <title>Leptospira spp. isolated from tropical soils.</title>
        <authorList>
            <person name="Thibeaux R."/>
            <person name="Iraola G."/>
            <person name="Ferres I."/>
            <person name="Bierque E."/>
            <person name="Girault D."/>
            <person name="Soupe-Gilbert M.-E."/>
            <person name="Picardeau M."/>
            <person name="Goarant C."/>
        </authorList>
    </citation>
    <scope>NUCLEOTIDE SEQUENCE [LARGE SCALE GENOMIC DNA]</scope>
    <source>
        <strain evidence="2 4">FH1-B-B1</strain>
        <strain evidence="1 3">FH1-B-C1</strain>
    </source>
</reference>
<proteinExistence type="predicted"/>
<dbReference type="EMBL" id="NPDY01000009">
    <property type="protein sequence ID" value="PJZ69521.1"/>
    <property type="molecule type" value="Genomic_DNA"/>
</dbReference>
<dbReference type="Proteomes" id="UP000231990">
    <property type="component" value="Unassembled WGS sequence"/>
</dbReference>
<evidence type="ECO:0000313" key="1">
    <source>
        <dbReference type="EMBL" id="PJZ69521.1"/>
    </source>
</evidence>
<organism evidence="2 4">
    <name type="scientific">Leptospira perolatii</name>
    <dbReference type="NCBI Taxonomy" id="2023191"/>
    <lineage>
        <taxon>Bacteria</taxon>
        <taxon>Pseudomonadati</taxon>
        <taxon>Spirochaetota</taxon>
        <taxon>Spirochaetia</taxon>
        <taxon>Leptospirales</taxon>
        <taxon>Leptospiraceae</taxon>
        <taxon>Leptospira</taxon>
    </lineage>
</organism>
<protein>
    <submittedName>
        <fullName evidence="2">Uncharacterized protein</fullName>
    </submittedName>
</protein>
<comment type="caution">
    <text evidence="2">The sequence shown here is derived from an EMBL/GenBank/DDBJ whole genome shotgun (WGS) entry which is preliminary data.</text>
</comment>
<evidence type="ECO:0000313" key="2">
    <source>
        <dbReference type="EMBL" id="PJZ72036.1"/>
    </source>
</evidence>
<keyword evidence="3" id="KW-1185">Reference proteome</keyword>